<feature type="transmembrane region" description="Helical" evidence="1">
    <location>
        <begin position="30"/>
        <end position="48"/>
    </location>
</feature>
<dbReference type="Proteomes" id="UP001589691">
    <property type="component" value="Unassembled WGS sequence"/>
</dbReference>
<feature type="transmembrane region" description="Helical" evidence="1">
    <location>
        <begin position="9"/>
        <end position="24"/>
    </location>
</feature>
<comment type="caution">
    <text evidence="2">The sequence shown here is derived from an EMBL/GenBank/DDBJ whole genome shotgun (WGS) entry which is preliminary data.</text>
</comment>
<evidence type="ECO:0000313" key="2">
    <source>
        <dbReference type="EMBL" id="MFB9769019.1"/>
    </source>
</evidence>
<keyword evidence="3" id="KW-1185">Reference proteome</keyword>
<reference evidence="2 3" key="1">
    <citation type="submission" date="2024-09" db="EMBL/GenBank/DDBJ databases">
        <authorList>
            <person name="Sun Q."/>
            <person name="Mori K."/>
        </authorList>
    </citation>
    <scope>NUCLEOTIDE SEQUENCE [LARGE SCALE GENOMIC DNA]</scope>
    <source>
        <strain evidence="2 3">TBRC 4576</strain>
    </source>
</reference>
<keyword evidence="1" id="KW-1133">Transmembrane helix</keyword>
<accession>A0ABV5WSA0</accession>
<dbReference type="EMBL" id="JBHLZY010000008">
    <property type="protein sequence ID" value="MFB9769019.1"/>
    <property type="molecule type" value="Genomic_DNA"/>
</dbReference>
<evidence type="ECO:0000256" key="1">
    <source>
        <dbReference type="SAM" id="Phobius"/>
    </source>
</evidence>
<name>A0ABV5WSA0_9LACO</name>
<organism evidence="2 3">
    <name type="scientific">Lactiplantibacillus modestisalitolerans</name>
    <dbReference type="NCBI Taxonomy" id="1457219"/>
    <lineage>
        <taxon>Bacteria</taxon>
        <taxon>Bacillati</taxon>
        <taxon>Bacillota</taxon>
        <taxon>Bacilli</taxon>
        <taxon>Lactobacillales</taxon>
        <taxon>Lactobacillaceae</taxon>
        <taxon>Lactiplantibacillus</taxon>
    </lineage>
</organism>
<proteinExistence type="predicted"/>
<keyword evidence="1" id="KW-0472">Membrane</keyword>
<keyword evidence="1" id="KW-0812">Transmembrane</keyword>
<sequence>MTITRFKKIVYILAIALSVIYLVWRVGFTIPWHTSLFALIFALLLVAVNSCPT</sequence>
<protein>
    <recommendedName>
        <fullName evidence="4">AI-2E family transporter</fullName>
    </recommendedName>
</protein>
<gene>
    <name evidence="2" type="ORF">ACFFLI_03910</name>
</gene>
<evidence type="ECO:0000313" key="3">
    <source>
        <dbReference type="Proteomes" id="UP001589691"/>
    </source>
</evidence>
<evidence type="ECO:0008006" key="4">
    <source>
        <dbReference type="Google" id="ProtNLM"/>
    </source>
</evidence>
<dbReference type="RefSeq" id="WP_225424413.1">
    <property type="nucleotide sequence ID" value="NZ_BJEA01000013.1"/>
</dbReference>